<feature type="transmembrane region" description="Helical" evidence="1">
    <location>
        <begin position="57"/>
        <end position="78"/>
    </location>
</feature>
<keyword evidence="3" id="KW-1185">Reference proteome</keyword>
<reference evidence="2 3" key="1">
    <citation type="submission" date="2023-07" db="EMBL/GenBank/DDBJ databases">
        <title>Sequencing the genomes of 1000 actinobacteria strains.</title>
        <authorList>
            <person name="Klenk H.-P."/>
        </authorList>
    </citation>
    <scope>NUCLEOTIDE SEQUENCE [LARGE SCALE GENOMIC DNA]</scope>
    <source>
        <strain evidence="2 3">DSM 44508</strain>
    </source>
</reference>
<gene>
    <name evidence="2" type="ORF">J2S37_001621</name>
</gene>
<evidence type="ECO:0000256" key="1">
    <source>
        <dbReference type="SAM" id="Phobius"/>
    </source>
</evidence>
<accession>A0ABU2B8Z0</accession>
<feature type="transmembrane region" description="Helical" evidence="1">
    <location>
        <begin position="84"/>
        <end position="106"/>
    </location>
</feature>
<dbReference type="Pfam" id="PF13630">
    <property type="entry name" value="SdpI"/>
    <property type="match status" value="1"/>
</dbReference>
<proteinExistence type="predicted"/>
<name>A0ABU2B8Z0_9CORY</name>
<keyword evidence="1" id="KW-1133">Transmembrane helix</keyword>
<dbReference type="RefSeq" id="WP_277105221.1">
    <property type="nucleotide sequence ID" value="NZ_BAAAJS010000068.1"/>
</dbReference>
<feature type="transmembrane region" description="Helical" evidence="1">
    <location>
        <begin position="6"/>
        <end position="27"/>
    </location>
</feature>
<dbReference type="EMBL" id="JAVDYF010000001">
    <property type="protein sequence ID" value="MDR7355083.1"/>
    <property type="molecule type" value="Genomic_DNA"/>
</dbReference>
<organism evidence="2 3">
    <name type="scientific">Corynebacterium felinum</name>
    <dbReference type="NCBI Taxonomy" id="131318"/>
    <lineage>
        <taxon>Bacteria</taxon>
        <taxon>Bacillati</taxon>
        <taxon>Actinomycetota</taxon>
        <taxon>Actinomycetes</taxon>
        <taxon>Mycobacteriales</taxon>
        <taxon>Corynebacteriaceae</taxon>
        <taxon>Corynebacterium</taxon>
    </lineage>
</organism>
<sequence length="123" mass="13125">MFYFVAANMIVAGVVIAYIGHASRTGLKRNWWAGLRTPATMASEEAFRAANQRVWKLYYAMAAVTFLQGIGVAILAFTRASDDTLAMFILAGVCCILALAGAQVVLGSRAAKEYSAAQNTTPA</sequence>
<keyword evidence="1" id="KW-0812">Transmembrane</keyword>
<keyword evidence="1" id="KW-0472">Membrane</keyword>
<evidence type="ECO:0000313" key="2">
    <source>
        <dbReference type="EMBL" id="MDR7355083.1"/>
    </source>
</evidence>
<dbReference type="Proteomes" id="UP001183619">
    <property type="component" value="Unassembled WGS sequence"/>
</dbReference>
<dbReference type="InterPro" id="IPR025962">
    <property type="entry name" value="SdpI/YhfL"/>
</dbReference>
<protein>
    <submittedName>
        <fullName evidence="2">Membrane protein</fullName>
    </submittedName>
</protein>
<evidence type="ECO:0000313" key="3">
    <source>
        <dbReference type="Proteomes" id="UP001183619"/>
    </source>
</evidence>
<comment type="caution">
    <text evidence="2">The sequence shown here is derived from an EMBL/GenBank/DDBJ whole genome shotgun (WGS) entry which is preliminary data.</text>
</comment>